<protein>
    <submittedName>
        <fullName evidence="1">Uncharacterized protein</fullName>
    </submittedName>
</protein>
<reference evidence="1" key="1">
    <citation type="submission" date="2016-04" db="EMBL/GenBank/DDBJ databases">
        <authorList>
            <person name="Evans L.H."/>
            <person name="Alamgir A."/>
            <person name="Owens N."/>
            <person name="Weber N.D."/>
            <person name="Virtaneva K."/>
            <person name="Barbian K."/>
            <person name="Babar A."/>
            <person name="Rosenke K."/>
        </authorList>
    </citation>
    <scope>NUCLEOTIDE SEQUENCE</scope>
    <source>
        <strain evidence="1">92-2</strain>
    </source>
</reference>
<organism evidence="1">
    <name type="scientific">uncultured Desulfovibrio sp</name>
    <dbReference type="NCBI Taxonomy" id="167968"/>
    <lineage>
        <taxon>Bacteria</taxon>
        <taxon>Pseudomonadati</taxon>
        <taxon>Thermodesulfobacteriota</taxon>
        <taxon>Desulfovibrionia</taxon>
        <taxon>Desulfovibrionales</taxon>
        <taxon>Desulfovibrionaceae</taxon>
        <taxon>Desulfovibrio</taxon>
        <taxon>environmental samples</taxon>
    </lineage>
</organism>
<accession>A0A212KCF8</accession>
<evidence type="ECO:0000313" key="1">
    <source>
        <dbReference type="EMBL" id="SBW09424.1"/>
    </source>
</evidence>
<sequence length="20" mass="2366">MKCEQAGFAYRTRAFQVLVF</sequence>
<dbReference type="AlphaFoldDB" id="A0A212KCF8"/>
<proteinExistence type="predicted"/>
<dbReference type="EMBL" id="FLUP01000001">
    <property type="protein sequence ID" value="SBW09424.1"/>
    <property type="molecule type" value="Genomic_DNA"/>
</dbReference>
<name>A0A212KCF8_9BACT</name>
<gene>
    <name evidence="1" type="ORF">KM92DES2_12700</name>
</gene>